<name>A0A6C0HFW3_9ZZZZ</name>
<accession>A0A6C0HFW3</accession>
<dbReference type="AlphaFoldDB" id="A0A6C0HFW3"/>
<organism evidence="1">
    <name type="scientific">viral metagenome</name>
    <dbReference type="NCBI Taxonomy" id="1070528"/>
    <lineage>
        <taxon>unclassified sequences</taxon>
        <taxon>metagenomes</taxon>
        <taxon>organismal metagenomes</taxon>
    </lineage>
</organism>
<protein>
    <recommendedName>
        <fullName evidence="2">Sulfotransferase domain-containing protein</fullName>
    </recommendedName>
</protein>
<evidence type="ECO:0000313" key="1">
    <source>
        <dbReference type="EMBL" id="QHT79344.1"/>
    </source>
</evidence>
<sequence length="408" mass="47223">MVDMCIYSIRRSGRHIVVKFLRTLNLKFCGCAMLERTRECYKTEIHLQHECGGNGFDFTGIKKCLFLYRKDKVEQLDAIVRLMYSVKIVHQTEKLTETDHMACTLPSDKDYFDYLSVLDFKNYLKSCENFHNDIEKNKNNENCLFVDFDSLVYDSRVQLKKIAKFISSNTIDDNTIDTAIDNYLVSFGKYVKKKISDDTYNRLKTLIDSYSTVTTNNNKRLQVVSHGGSATTTFMEFISKYIPTNCSRDLDGLKHTIPSKIEDLPSRIIYIYGDMDKTMRSLFRRKAGNTTIASIHEHKLKGIKHSKDLPANFEDFEAYTKLVVEENREPVGCLVHMREWKKVPNVFFIHYEQICTSDTIDDYLGIPKGTCSQFTVMPRVSELQPCETPEYLETMKGLDLRVQGIIKG</sequence>
<dbReference type="EMBL" id="MN739948">
    <property type="protein sequence ID" value="QHT79344.1"/>
    <property type="molecule type" value="Genomic_DNA"/>
</dbReference>
<evidence type="ECO:0008006" key="2">
    <source>
        <dbReference type="Google" id="ProtNLM"/>
    </source>
</evidence>
<proteinExistence type="predicted"/>
<reference evidence="1" key="1">
    <citation type="journal article" date="2020" name="Nature">
        <title>Giant virus diversity and host interactions through global metagenomics.</title>
        <authorList>
            <person name="Schulz F."/>
            <person name="Roux S."/>
            <person name="Paez-Espino D."/>
            <person name="Jungbluth S."/>
            <person name="Walsh D.A."/>
            <person name="Denef V.J."/>
            <person name="McMahon K.D."/>
            <person name="Konstantinidis K.T."/>
            <person name="Eloe-Fadrosh E.A."/>
            <person name="Kyrpides N.C."/>
            <person name="Woyke T."/>
        </authorList>
    </citation>
    <scope>NUCLEOTIDE SEQUENCE</scope>
    <source>
        <strain evidence="1">GVMAG-M-3300023179-99</strain>
    </source>
</reference>